<evidence type="ECO:0000259" key="9">
    <source>
        <dbReference type="Pfam" id="PF00892"/>
    </source>
</evidence>
<evidence type="ECO:0000256" key="4">
    <source>
        <dbReference type="ARBA" id="ARBA00022692"/>
    </source>
</evidence>
<keyword evidence="5 8" id="KW-1133">Transmembrane helix</keyword>
<comment type="similarity">
    <text evidence="2">Belongs to the EamA transporter family.</text>
</comment>
<evidence type="ECO:0000256" key="2">
    <source>
        <dbReference type="ARBA" id="ARBA00007362"/>
    </source>
</evidence>
<reference evidence="10" key="1">
    <citation type="submission" date="2020-02" db="EMBL/GenBank/DDBJ databases">
        <authorList>
            <person name="Meier V. D."/>
        </authorList>
    </citation>
    <scope>NUCLEOTIDE SEQUENCE</scope>
    <source>
        <strain evidence="10">AVDCRST_MAG20</strain>
    </source>
</reference>
<dbReference type="SUPFAM" id="SSF103481">
    <property type="entry name" value="Multidrug resistance efflux transporter EmrE"/>
    <property type="match status" value="2"/>
</dbReference>
<accession>A0A6J4I5W1</accession>
<dbReference type="InterPro" id="IPR051258">
    <property type="entry name" value="Diverse_Substrate_Transporter"/>
</dbReference>
<feature type="transmembrane region" description="Helical" evidence="8">
    <location>
        <begin position="65"/>
        <end position="84"/>
    </location>
</feature>
<protein>
    <submittedName>
        <fullName evidence="10">Permease of the drug/metabolite transporter (DMT) superfamily</fullName>
    </submittedName>
</protein>
<feature type="transmembrane region" description="Helical" evidence="8">
    <location>
        <begin position="241"/>
        <end position="260"/>
    </location>
</feature>
<keyword evidence="6 8" id="KW-0472">Membrane</keyword>
<gene>
    <name evidence="10" type="ORF">AVDCRST_MAG20-1799</name>
</gene>
<comment type="subcellular location">
    <subcellularLocation>
        <location evidence="1">Cell membrane</location>
        <topology evidence="1">Multi-pass membrane protein</topology>
    </subcellularLocation>
</comment>
<feature type="region of interest" description="Disordered" evidence="7">
    <location>
        <begin position="299"/>
        <end position="321"/>
    </location>
</feature>
<name>A0A6J4I5W1_9ACTN</name>
<feature type="transmembrane region" description="Helical" evidence="8">
    <location>
        <begin position="39"/>
        <end position="58"/>
    </location>
</feature>
<dbReference type="GO" id="GO:0005886">
    <property type="term" value="C:plasma membrane"/>
    <property type="evidence" value="ECO:0007669"/>
    <property type="project" value="UniProtKB-SubCell"/>
</dbReference>
<feature type="transmembrane region" description="Helical" evidence="8">
    <location>
        <begin position="123"/>
        <end position="142"/>
    </location>
</feature>
<feature type="domain" description="EamA" evidence="9">
    <location>
        <begin position="11"/>
        <end position="139"/>
    </location>
</feature>
<dbReference type="PANTHER" id="PTHR42920">
    <property type="entry name" value="OS03G0707200 PROTEIN-RELATED"/>
    <property type="match status" value="1"/>
</dbReference>
<evidence type="ECO:0000256" key="8">
    <source>
        <dbReference type="SAM" id="Phobius"/>
    </source>
</evidence>
<keyword evidence="3" id="KW-1003">Cell membrane</keyword>
<dbReference type="EMBL" id="CADCSY010000083">
    <property type="protein sequence ID" value="CAA9243479.1"/>
    <property type="molecule type" value="Genomic_DNA"/>
</dbReference>
<dbReference type="InterPro" id="IPR037185">
    <property type="entry name" value="EmrE-like"/>
</dbReference>
<feature type="transmembrane region" description="Helical" evidence="8">
    <location>
        <begin position="214"/>
        <end position="234"/>
    </location>
</feature>
<evidence type="ECO:0000256" key="1">
    <source>
        <dbReference type="ARBA" id="ARBA00004651"/>
    </source>
</evidence>
<feature type="transmembrane region" description="Helical" evidence="8">
    <location>
        <begin position="266"/>
        <end position="284"/>
    </location>
</feature>
<evidence type="ECO:0000313" key="10">
    <source>
        <dbReference type="EMBL" id="CAA9243479.1"/>
    </source>
</evidence>
<dbReference type="AlphaFoldDB" id="A0A6J4I5W1"/>
<feature type="domain" description="EamA" evidence="9">
    <location>
        <begin position="154"/>
        <end position="283"/>
    </location>
</feature>
<sequence length="321" mass="32327">MPLPIRHDVRADLALAGAAFLFGSTFLVVQDAVDADGAIPFLVARFGIGALVLVPFAVRRGRPAPGFGPAVLVLGALLSAGYVLQTVGLQHTTSSVSAFLTYLLVVLVPVLSALVLRVPPTPVAVLGVALAVVGLLLLTAGAGGEGAIGAGLGRGELLTLGCALAFAGHIVALAADAPRFDVVQLNLGQFVVVALVLVVPGAFAGGYALSGRTLLAAVYTGVVVSAVGFGLQVWGQQQVSATRTALVLLLEPVFAAILGYVDGERLGWLGALGAGVILTAILVSEVGGPWLVRRSAAAPEGAAEEQVGRPPDPGEVAVPRP</sequence>
<feature type="transmembrane region" description="Helical" evidence="8">
    <location>
        <begin position="187"/>
        <end position="208"/>
    </location>
</feature>
<feature type="transmembrane region" description="Helical" evidence="8">
    <location>
        <begin position="157"/>
        <end position="175"/>
    </location>
</feature>
<evidence type="ECO:0000256" key="3">
    <source>
        <dbReference type="ARBA" id="ARBA00022475"/>
    </source>
</evidence>
<evidence type="ECO:0000256" key="6">
    <source>
        <dbReference type="ARBA" id="ARBA00023136"/>
    </source>
</evidence>
<dbReference type="Pfam" id="PF00892">
    <property type="entry name" value="EamA"/>
    <property type="match status" value="2"/>
</dbReference>
<evidence type="ECO:0000256" key="7">
    <source>
        <dbReference type="SAM" id="MobiDB-lite"/>
    </source>
</evidence>
<organism evidence="10">
    <name type="scientific">uncultured Acidimicrobiales bacterium</name>
    <dbReference type="NCBI Taxonomy" id="310071"/>
    <lineage>
        <taxon>Bacteria</taxon>
        <taxon>Bacillati</taxon>
        <taxon>Actinomycetota</taxon>
        <taxon>Acidimicrobiia</taxon>
        <taxon>Acidimicrobiales</taxon>
        <taxon>environmental samples</taxon>
    </lineage>
</organism>
<evidence type="ECO:0000256" key="5">
    <source>
        <dbReference type="ARBA" id="ARBA00022989"/>
    </source>
</evidence>
<dbReference type="InterPro" id="IPR000620">
    <property type="entry name" value="EamA_dom"/>
</dbReference>
<feature type="transmembrane region" description="Helical" evidence="8">
    <location>
        <begin position="96"/>
        <end position="116"/>
    </location>
</feature>
<dbReference type="PANTHER" id="PTHR42920:SF5">
    <property type="entry name" value="EAMA DOMAIN-CONTAINING PROTEIN"/>
    <property type="match status" value="1"/>
</dbReference>
<feature type="transmembrane region" description="Helical" evidence="8">
    <location>
        <begin position="12"/>
        <end position="33"/>
    </location>
</feature>
<proteinExistence type="inferred from homology"/>
<keyword evidence="4 8" id="KW-0812">Transmembrane</keyword>